<dbReference type="Gene3D" id="3.30.870.10">
    <property type="entry name" value="Endonuclease Chain A"/>
    <property type="match status" value="2"/>
</dbReference>
<dbReference type="Pfam" id="PF13091">
    <property type="entry name" value="PLDc_2"/>
    <property type="match status" value="2"/>
</dbReference>
<proteinExistence type="predicted"/>
<accession>A0A4R7B1A7</accession>
<organism evidence="3 4">
    <name type="scientific">Paludibacterium purpuratum</name>
    <dbReference type="NCBI Taxonomy" id="1144873"/>
    <lineage>
        <taxon>Bacteria</taxon>
        <taxon>Pseudomonadati</taxon>
        <taxon>Pseudomonadota</taxon>
        <taxon>Betaproteobacteria</taxon>
        <taxon>Neisseriales</taxon>
        <taxon>Chromobacteriaceae</taxon>
        <taxon>Paludibacterium</taxon>
    </lineage>
</organism>
<dbReference type="PANTHER" id="PTHR21248">
    <property type="entry name" value="CARDIOLIPIN SYNTHASE"/>
    <property type="match status" value="1"/>
</dbReference>
<dbReference type="PROSITE" id="PS50035">
    <property type="entry name" value="PLD"/>
    <property type="match status" value="2"/>
</dbReference>
<dbReference type="PANTHER" id="PTHR21248:SF22">
    <property type="entry name" value="PHOSPHOLIPASE D"/>
    <property type="match status" value="1"/>
</dbReference>
<sequence>MTEFQSAESDARSIRYLADQAFARSAGAPLTGGNQVELLFDSEQNFPAWLSAVDGATESILIEMYLFSDDAFGRRMRAALIDKARAGVRVCLLYDALGCWREHLWGFFKPLRQAGAEVRAYNPINPLRGLALLGRNHRKLFVVDRRQAFVSGLCISSRWEGDPAKHLSPWRDTGVRLIGPVVEEAVAAFCDSWASCGEALRLPPRSTESEPSPQSPVTVRLIATTPTTAHMMRLDLLIASFARKSLWLTDAYFMGTSLYLSALKQAAQDGVDVRLLVPRSSDIGWIATVSRTLYRPLLEAGVRVFEWNGQMVHAKSAVADGRWARIGSSNLNLSSWLTNRELDVAIEDAEIATAMEVKFIQDLGQATEIVLKGTRRRPALSEPRDIDLAQSVQQLIHPSAAARHASAAARQAARISDALGAVVRGTRPVESSEAASFLSIGLFLLALALLVGFFPYLVAVPLVLVLAISGCGIALRALGLMWQRHQRRHEQDKDLP</sequence>
<feature type="domain" description="PLD phosphodiesterase" evidence="2">
    <location>
        <begin position="308"/>
        <end position="335"/>
    </location>
</feature>
<evidence type="ECO:0000259" key="2">
    <source>
        <dbReference type="PROSITE" id="PS50035"/>
    </source>
</evidence>
<feature type="transmembrane region" description="Helical" evidence="1">
    <location>
        <begin position="462"/>
        <end position="482"/>
    </location>
</feature>
<dbReference type="SUPFAM" id="SSF56024">
    <property type="entry name" value="Phospholipase D/nuclease"/>
    <property type="match status" value="2"/>
</dbReference>
<dbReference type="AlphaFoldDB" id="A0A4R7B1A7"/>
<reference evidence="3 4" key="1">
    <citation type="submission" date="2019-03" db="EMBL/GenBank/DDBJ databases">
        <title>Genomic Encyclopedia of Type Strains, Phase III (KMG-III): the genomes of soil and plant-associated and newly described type strains.</title>
        <authorList>
            <person name="Whitman W."/>
        </authorList>
    </citation>
    <scope>NUCLEOTIDE SEQUENCE [LARGE SCALE GENOMIC DNA]</scope>
    <source>
        <strain evidence="3 4">CECT 8976</strain>
    </source>
</reference>
<keyword evidence="1" id="KW-0472">Membrane</keyword>
<keyword evidence="4" id="KW-1185">Reference proteome</keyword>
<protein>
    <submittedName>
        <fullName evidence="3">Cardiolipin synthase</fullName>
    </submittedName>
</protein>
<dbReference type="CDD" id="cd09159">
    <property type="entry name" value="PLDc_ybhO_like_2"/>
    <property type="match status" value="1"/>
</dbReference>
<name>A0A4R7B1A7_9NEIS</name>
<gene>
    <name evidence="3" type="ORF">DFP86_110137</name>
</gene>
<dbReference type="GO" id="GO:0032049">
    <property type="term" value="P:cardiolipin biosynthetic process"/>
    <property type="evidence" value="ECO:0007669"/>
    <property type="project" value="UniProtKB-ARBA"/>
</dbReference>
<dbReference type="GO" id="GO:0030572">
    <property type="term" value="F:phosphatidyltransferase activity"/>
    <property type="evidence" value="ECO:0007669"/>
    <property type="project" value="UniProtKB-ARBA"/>
</dbReference>
<dbReference type="InterPro" id="IPR001736">
    <property type="entry name" value="PLipase_D/transphosphatidylase"/>
</dbReference>
<dbReference type="CDD" id="cd09110">
    <property type="entry name" value="PLDc_CLS_1"/>
    <property type="match status" value="1"/>
</dbReference>
<keyword evidence="1" id="KW-0812">Transmembrane</keyword>
<feature type="transmembrane region" description="Helical" evidence="1">
    <location>
        <begin position="434"/>
        <end position="456"/>
    </location>
</feature>
<dbReference type="SMART" id="SM00155">
    <property type="entry name" value="PLDc"/>
    <property type="match status" value="2"/>
</dbReference>
<dbReference type="EMBL" id="SNZP01000010">
    <property type="protein sequence ID" value="TDR76709.1"/>
    <property type="molecule type" value="Genomic_DNA"/>
</dbReference>
<evidence type="ECO:0000313" key="3">
    <source>
        <dbReference type="EMBL" id="TDR76709.1"/>
    </source>
</evidence>
<evidence type="ECO:0000313" key="4">
    <source>
        <dbReference type="Proteomes" id="UP000295611"/>
    </source>
</evidence>
<dbReference type="OrthoDB" id="9762009at2"/>
<dbReference type="InterPro" id="IPR025202">
    <property type="entry name" value="PLD-like_dom"/>
</dbReference>
<keyword evidence="1" id="KW-1133">Transmembrane helix</keyword>
<dbReference type="RefSeq" id="WP_133681984.1">
    <property type="nucleotide sequence ID" value="NZ_SNZP01000010.1"/>
</dbReference>
<comment type="caution">
    <text evidence="3">The sequence shown here is derived from an EMBL/GenBank/DDBJ whole genome shotgun (WGS) entry which is preliminary data.</text>
</comment>
<dbReference type="Proteomes" id="UP000295611">
    <property type="component" value="Unassembled WGS sequence"/>
</dbReference>
<feature type="domain" description="PLD phosphodiesterase" evidence="2">
    <location>
        <begin position="132"/>
        <end position="159"/>
    </location>
</feature>
<evidence type="ECO:0000256" key="1">
    <source>
        <dbReference type="SAM" id="Phobius"/>
    </source>
</evidence>